<name>A0A2V5L697_9MICC</name>
<dbReference type="InterPro" id="IPR029068">
    <property type="entry name" value="Glyas_Bleomycin-R_OHBP_Dase"/>
</dbReference>
<dbReference type="PANTHER" id="PTHR36503">
    <property type="entry name" value="BLR2520 PROTEIN"/>
    <property type="match status" value="1"/>
</dbReference>
<feature type="domain" description="VOC" evidence="1">
    <location>
        <begin position="2"/>
        <end position="135"/>
    </location>
</feature>
<reference evidence="2 3" key="1">
    <citation type="submission" date="2018-05" db="EMBL/GenBank/DDBJ databases">
        <title>Genetic diversity of glacier-inhabiting Cryobacterium bacteria in China and description of Cryobacterium mengkeensis sp. nov. and Arthrobacter glacialis sp. nov.</title>
        <authorList>
            <person name="Liu Q."/>
            <person name="Xin Y.-H."/>
        </authorList>
    </citation>
    <scope>NUCLEOTIDE SEQUENCE [LARGE SCALE GENOMIC DNA]</scope>
    <source>
        <strain evidence="2 3">LI2</strain>
    </source>
</reference>
<dbReference type="SUPFAM" id="SSF54593">
    <property type="entry name" value="Glyoxalase/Bleomycin resistance protein/Dihydroxybiphenyl dioxygenase"/>
    <property type="match status" value="1"/>
</dbReference>
<accession>A0A2V5L697</accession>
<dbReference type="Pfam" id="PF00903">
    <property type="entry name" value="Glyoxalase"/>
    <property type="match status" value="1"/>
</dbReference>
<evidence type="ECO:0000259" key="1">
    <source>
        <dbReference type="PROSITE" id="PS51819"/>
    </source>
</evidence>
<dbReference type="PROSITE" id="PS51819">
    <property type="entry name" value="VOC"/>
    <property type="match status" value="1"/>
</dbReference>
<dbReference type="InterPro" id="IPR004360">
    <property type="entry name" value="Glyas_Fos-R_dOase_dom"/>
</dbReference>
<dbReference type="InterPro" id="IPR037523">
    <property type="entry name" value="VOC_core"/>
</dbReference>
<comment type="caution">
    <text evidence="2">The sequence shown here is derived from an EMBL/GenBank/DDBJ whole genome shotgun (WGS) entry which is preliminary data.</text>
</comment>
<dbReference type="AlphaFoldDB" id="A0A2V5L697"/>
<organism evidence="2 3">
    <name type="scientific">Arthrobacter livingstonensis</name>
    <dbReference type="NCBI Taxonomy" id="670078"/>
    <lineage>
        <taxon>Bacteria</taxon>
        <taxon>Bacillati</taxon>
        <taxon>Actinomycetota</taxon>
        <taxon>Actinomycetes</taxon>
        <taxon>Micrococcales</taxon>
        <taxon>Micrococcaceae</taxon>
        <taxon>Arthrobacter</taxon>
    </lineage>
</organism>
<dbReference type="PANTHER" id="PTHR36503:SF1">
    <property type="entry name" value="BLR2520 PROTEIN"/>
    <property type="match status" value="1"/>
</dbReference>
<dbReference type="RefSeq" id="WP_110501435.1">
    <property type="nucleotide sequence ID" value="NZ_QJVD01000013.1"/>
</dbReference>
<protein>
    <recommendedName>
        <fullName evidence="1">VOC domain-containing protein</fullName>
    </recommendedName>
</protein>
<dbReference type="EMBL" id="QJVD01000013">
    <property type="protein sequence ID" value="PYI66718.1"/>
    <property type="molecule type" value="Genomic_DNA"/>
</dbReference>
<dbReference type="Gene3D" id="3.10.180.10">
    <property type="entry name" value="2,3-Dihydroxybiphenyl 1,2-Dioxygenase, domain 1"/>
    <property type="match status" value="1"/>
</dbReference>
<dbReference type="OrthoDB" id="9798430at2"/>
<gene>
    <name evidence="2" type="ORF">CVV68_12980</name>
</gene>
<dbReference type="Proteomes" id="UP000247832">
    <property type="component" value="Unassembled WGS sequence"/>
</dbReference>
<keyword evidence="3" id="KW-1185">Reference proteome</keyword>
<sequence length="142" mass="14851">METDGVVLSRVVEDAERSLAFYRDGLGMAEATLMFGIVSLELPGLTLFLAEPADFTRNTGLEPGMVGNGAGAAKFDGILSCAIRSTAEVDRLLGSARAAGGTATGPELIDHVSGRRQYIGAVTDPDGYLWQLVCNVAESVAE</sequence>
<proteinExistence type="predicted"/>
<evidence type="ECO:0000313" key="2">
    <source>
        <dbReference type="EMBL" id="PYI66718.1"/>
    </source>
</evidence>
<evidence type="ECO:0000313" key="3">
    <source>
        <dbReference type="Proteomes" id="UP000247832"/>
    </source>
</evidence>